<reference evidence="1 2" key="1">
    <citation type="journal article" date="2012" name="Science">
        <title>The Paleozoic origin of enzymatic lignin decomposition reconstructed from 31 fungal genomes.</title>
        <authorList>
            <person name="Floudas D."/>
            <person name="Binder M."/>
            <person name="Riley R."/>
            <person name="Barry K."/>
            <person name="Blanchette R.A."/>
            <person name="Henrissat B."/>
            <person name="Martinez A.T."/>
            <person name="Otillar R."/>
            <person name="Spatafora J.W."/>
            <person name="Yadav J.S."/>
            <person name="Aerts A."/>
            <person name="Benoit I."/>
            <person name="Boyd A."/>
            <person name="Carlson A."/>
            <person name="Copeland A."/>
            <person name="Coutinho P.M."/>
            <person name="de Vries R.P."/>
            <person name="Ferreira P."/>
            <person name="Findley K."/>
            <person name="Foster B."/>
            <person name="Gaskell J."/>
            <person name="Glotzer D."/>
            <person name="Gorecki P."/>
            <person name="Heitman J."/>
            <person name="Hesse C."/>
            <person name="Hori C."/>
            <person name="Igarashi K."/>
            <person name="Jurgens J.A."/>
            <person name="Kallen N."/>
            <person name="Kersten P."/>
            <person name="Kohler A."/>
            <person name="Kuees U."/>
            <person name="Kumar T.K.A."/>
            <person name="Kuo A."/>
            <person name="LaButti K."/>
            <person name="Larrondo L.F."/>
            <person name="Lindquist E."/>
            <person name="Ling A."/>
            <person name="Lombard V."/>
            <person name="Lucas S."/>
            <person name="Lundell T."/>
            <person name="Martin R."/>
            <person name="McLaughlin D.J."/>
            <person name="Morgenstern I."/>
            <person name="Morin E."/>
            <person name="Murat C."/>
            <person name="Nagy L.G."/>
            <person name="Nolan M."/>
            <person name="Ohm R.A."/>
            <person name="Patyshakuliyeva A."/>
            <person name="Rokas A."/>
            <person name="Ruiz-Duenas F.J."/>
            <person name="Sabat G."/>
            <person name="Salamov A."/>
            <person name="Samejima M."/>
            <person name="Schmutz J."/>
            <person name="Slot J.C."/>
            <person name="St John F."/>
            <person name="Stenlid J."/>
            <person name="Sun H."/>
            <person name="Sun S."/>
            <person name="Syed K."/>
            <person name="Tsang A."/>
            <person name="Wiebenga A."/>
            <person name="Young D."/>
            <person name="Pisabarro A."/>
            <person name="Eastwood D.C."/>
            <person name="Martin F."/>
            <person name="Cullen D."/>
            <person name="Grigoriev I.V."/>
            <person name="Hibbett D.S."/>
        </authorList>
    </citation>
    <scope>NUCLEOTIDE SEQUENCE</scope>
    <source>
        <strain evidence="2">FP-58527</strain>
    </source>
</reference>
<evidence type="ECO:0000313" key="1">
    <source>
        <dbReference type="EMBL" id="EPT01910.1"/>
    </source>
</evidence>
<dbReference type="HOGENOM" id="CLU_1777485_0_0_1"/>
<dbReference type="InParanoid" id="S8FUJ9"/>
<accession>S8FUJ9</accession>
<keyword evidence="2" id="KW-1185">Reference proteome</keyword>
<dbReference type="EMBL" id="KE504139">
    <property type="protein sequence ID" value="EPT01910.1"/>
    <property type="molecule type" value="Genomic_DNA"/>
</dbReference>
<protein>
    <submittedName>
        <fullName evidence="1">Uncharacterized protein</fullName>
    </submittedName>
</protein>
<proteinExistence type="predicted"/>
<dbReference type="AlphaFoldDB" id="S8FUJ9"/>
<dbReference type="Proteomes" id="UP000015241">
    <property type="component" value="Unassembled WGS sequence"/>
</dbReference>
<sequence length="146" mass="16001">MPVHIQGPARPARNHPGLISSLDAARNAPTLSRLLVMADSGAGTPKQAVTPRPPPLMIAQRTPRFVRLVRLVLLPLRVHRPPRLRSPLHDLTCMHWGRRRVVLALAYAQPPRAVHVLRVCGPLALFPLELATVASSRRSAQSQGTL</sequence>
<name>S8FUJ9_FOMSC</name>
<organism evidence="1 2">
    <name type="scientific">Fomitopsis schrenkii</name>
    <name type="common">Brown rot fungus</name>
    <dbReference type="NCBI Taxonomy" id="2126942"/>
    <lineage>
        <taxon>Eukaryota</taxon>
        <taxon>Fungi</taxon>
        <taxon>Dikarya</taxon>
        <taxon>Basidiomycota</taxon>
        <taxon>Agaricomycotina</taxon>
        <taxon>Agaricomycetes</taxon>
        <taxon>Polyporales</taxon>
        <taxon>Fomitopsis</taxon>
    </lineage>
</organism>
<gene>
    <name evidence="1" type="ORF">FOMPIDRAFT_1023123</name>
</gene>
<evidence type="ECO:0000313" key="2">
    <source>
        <dbReference type="Proteomes" id="UP000015241"/>
    </source>
</evidence>